<dbReference type="RefSeq" id="WP_057516541.1">
    <property type="nucleotide sequence ID" value="NZ_SMQJ01000001.1"/>
</dbReference>
<reference evidence="2 3" key="1">
    <citation type="journal article" date="2019" name="Foodborne Pathog. Dis.">
        <title>Whole Genome Sequencing Analysis of Nontyphoidal Salmonella enterica of Chicken Meat and Human Origin Under Surveillance in Sri Lanka.</title>
        <authorList>
            <person name="Tay M.Y.F."/>
            <person name="Pathirage S."/>
            <person name="Chandrasekaran L."/>
            <person name="Wickramasuriya U."/>
            <person name="Sadeepanie N."/>
            <person name="Waidyarathna K.D.K."/>
            <person name="Liyanage L.D.C."/>
            <person name="Seow K.L.G."/>
            <person name="Hendriksen R.S."/>
            <person name="Takeuchi M.T."/>
            <person name="Schlundt J."/>
        </authorList>
    </citation>
    <scope>NUCLEOTIDE SEQUENCE [LARGE SCALE GENOMIC DNA]</scope>
    <source>
        <strain evidence="2 3">SL_55_S309</strain>
    </source>
</reference>
<comment type="caution">
    <text evidence="2">The sequence shown here is derived from an EMBL/GenBank/DDBJ whole genome shotgun (WGS) entry which is preliminary data.</text>
</comment>
<organism evidence="2 3">
    <name type="scientific">Salmonella enterica subsp. enterica serovar Java</name>
    <dbReference type="NCBI Taxonomy" id="224729"/>
    <lineage>
        <taxon>Bacteria</taxon>
        <taxon>Pseudomonadati</taxon>
        <taxon>Pseudomonadota</taxon>
        <taxon>Gammaproteobacteria</taxon>
        <taxon>Enterobacterales</taxon>
        <taxon>Enterobacteriaceae</taxon>
        <taxon>Salmonella</taxon>
    </lineage>
</organism>
<accession>A0A4U8GZ04</accession>
<dbReference type="Pfam" id="PF03756">
    <property type="entry name" value="AfsA"/>
    <property type="match status" value="2"/>
</dbReference>
<evidence type="ECO:0000313" key="2">
    <source>
        <dbReference type="EMBL" id="TLB88495.1"/>
    </source>
</evidence>
<name>A0A4U8GZ04_SALEB</name>
<dbReference type="EMBL" id="SMQN01000001">
    <property type="protein sequence ID" value="TLB88495.1"/>
    <property type="molecule type" value="Genomic_DNA"/>
</dbReference>
<protein>
    <recommendedName>
        <fullName evidence="1">A-factor biosynthesis hotdog domain-containing protein</fullName>
    </recommendedName>
</protein>
<proteinExistence type="predicted"/>
<dbReference type="AlphaFoldDB" id="A0A4U8GZ04"/>
<feature type="domain" description="A-factor biosynthesis hotdog" evidence="1">
    <location>
        <begin position="202"/>
        <end position="328"/>
    </location>
</feature>
<evidence type="ECO:0000313" key="3">
    <source>
        <dbReference type="Proteomes" id="UP000305891"/>
    </source>
</evidence>
<dbReference type="Proteomes" id="UP000305891">
    <property type="component" value="Unassembled WGS sequence"/>
</dbReference>
<feature type="domain" description="A-factor biosynthesis hotdog" evidence="1">
    <location>
        <begin position="31"/>
        <end position="169"/>
    </location>
</feature>
<sequence>MSFTNKNDNRVHLTAVTDTYNYQNTVPKSCVHRAVVGEVFLTDVRKIHDDKFTTAGYLPKSHIYFNDLPYQKSEDRVYDAILLLEICRQTSIYVTHNFFSVPYSARFVFDDADFILLDKNIPYKPECSNVIVEVDIAERKFRKTELTGLIFRMNIYVDGTFCAQKTMNISWMDERKWQRLRNNRPLHSHSTIASFDTTAREVGRQLTQNVVIGNKEISDRGLTTTVIVDQDHPSIFDHPLDHVPGMLLIEAYRQSALLAINHRLNIPSTELVINRYKVSFKRFCEFHLPVYCHVWLDRIHFTGNKNNTVIPMTIFQNEEVVSTAELTIMSK</sequence>
<gene>
    <name evidence="2" type="ORF">E2E88_01410</name>
</gene>
<dbReference type="InterPro" id="IPR005509">
    <property type="entry name" value="AfsA_hotdog_dom"/>
</dbReference>
<evidence type="ECO:0000259" key="1">
    <source>
        <dbReference type="Pfam" id="PF03756"/>
    </source>
</evidence>